<keyword evidence="2" id="KW-1185">Reference proteome</keyword>
<dbReference type="EMBL" id="JACHBX010000006">
    <property type="protein sequence ID" value="MBB6136303.1"/>
    <property type="molecule type" value="Genomic_DNA"/>
</dbReference>
<gene>
    <name evidence="1" type="ORF">HD842_004481</name>
</gene>
<reference evidence="1 2" key="1">
    <citation type="submission" date="2020-08" db="EMBL/GenBank/DDBJ databases">
        <title>The Agave Microbiome: Exploring the role of microbial communities in plant adaptations to desert environments.</title>
        <authorList>
            <person name="Partida-Martinez L.P."/>
        </authorList>
    </citation>
    <scope>NUCLEOTIDE SEQUENCE [LARGE SCALE GENOMIC DNA]</scope>
    <source>
        <strain evidence="1 2">AT3.2</strain>
    </source>
</reference>
<dbReference type="AlphaFoldDB" id="A0A7X0CGJ9"/>
<sequence>MARDAWAYREVAVESRLDWRGRPCISPVSGQAFSTGMRVHCSRRLLDLAQYPLGTSFLLSVRISDRQGGAPFLYAWHGDPVVVLTKARRKRFLQMYRRLRL</sequence>
<name>A0A7X0CGJ9_9BURK</name>
<proteinExistence type="predicted"/>
<organism evidence="1 2">
    <name type="scientific">Massilia aurea</name>
    <dbReference type="NCBI Taxonomy" id="373040"/>
    <lineage>
        <taxon>Bacteria</taxon>
        <taxon>Pseudomonadati</taxon>
        <taxon>Pseudomonadota</taxon>
        <taxon>Betaproteobacteria</taxon>
        <taxon>Burkholderiales</taxon>
        <taxon>Oxalobacteraceae</taxon>
        <taxon>Telluria group</taxon>
        <taxon>Massilia</taxon>
    </lineage>
</organism>
<dbReference type="Proteomes" id="UP000540787">
    <property type="component" value="Unassembled WGS sequence"/>
</dbReference>
<evidence type="ECO:0000313" key="1">
    <source>
        <dbReference type="EMBL" id="MBB6136303.1"/>
    </source>
</evidence>
<comment type="caution">
    <text evidence="1">The sequence shown here is derived from an EMBL/GenBank/DDBJ whole genome shotgun (WGS) entry which is preliminary data.</text>
</comment>
<evidence type="ECO:0000313" key="2">
    <source>
        <dbReference type="Proteomes" id="UP000540787"/>
    </source>
</evidence>
<accession>A0A7X0CGJ9</accession>
<dbReference type="RefSeq" id="WP_183557719.1">
    <property type="nucleotide sequence ID" value="NZ_JACHBX010000006.1"/>
</dbReference>
<protein>
    <submittedName>
        <fullName evidence="1">Uncharacterized protein</fullName>
    </submittedName>
</protein>